<evidence type="ECO:0000313" key="1">
    <source>
        <dbReference type="EMBL" id="KAF0929074.1"/>
    </source>
</evidence>
<name>A0A6G1EWR0_9ORYZ</name>
<comment type="caution">
    <text evidence="1">The sequence shown here is derived from an EMBL/GenBank/DDBJ whole genome shotgun (WGS) entry which is preliminary data.</text>
</comment>
<protein>
    <submittedName>
        <fullName evidence="1">Uncharacterized protein</fullName>
    </submittedName>
</protein>
<sequence length="119" mass="12196">MAWTLSTPAHTRYARFATRRCGYRASLCTYGEGVHGVIDSGPMGGGIHKMVCAPMHGGGAQCCSSGCDVALGVWSRGLCVAARRRTGASRLAGSADVAVVHRGVVACATQSARPASLMG</sequence>
<accession>A0A6G1EWR0</accession>
<reference evidence="1 2" key="1">
    <citation type="submission" date="2019-11" db="EMBL/GenBank/DDBJ databases">
        <title>Whole genome sequence of Oryza granulata.</title>
        <authorList>
            <person name="Li W."/>
        </authorList>
    </citation>
    <scope>NUCLEOTIDE SEQUENCE [LARGE SCALE GENOMIC DNA]</scope>
    <source>
        <strain evidence="2">cv. Menghai</strain>
        <tissue evidence="1">Leaf</tissue>
    </source>
</reference>
<gene>
    <name evidence="1" type="ORF">E2562_015189</name>
</gene>
<keyword evidence="2" id="KW-1185">Reference proteome</keyword>
<evidence type="ECO:0000313" key="2">
    <source>
        <dbReference type="Proteomes" id="UP000479710"/>
    </source>
</evidence>
<proteinExistence type="predicted"/>
<dbReference type="EMBL" id="SPHZ02000002">
    <property type="protein sequence ID" value="KAF0929074.1"/>
    <property type="molecule type" value="Genomic_DNA"/>
</dbReference>
<dbReference type="AlphaFoldDB" id="A0A6G1EWR0"/>
<dbReference type="Proteomes" id="UP000479710">
    <property type="component" value="Unassembled WGS sequence"/>
</dbReference>
<organism evidence="1 2">
    <name type="scientific">Oryza meyeriana var. granulata</name>
    <dbReference type="NCBI Taxonomy" id="110450"/>
    <lineage>
        <taxon>Eukaryota</taxon>
        <taxon>Viridiplantae</taxon>
        <taxon>Streptophyta</taxon>
        <taxon>Embryophyta</taxon>
        <taxon>Tracheophyta</taxon>
        <taxon>Spermatophyta</taxon>
        <taxon>Magnoliopsida</taxon>
        <taxon>Liliopsida</taxon>
        <taxon>Poales</taxon>
        <taxon>Poaceae</taxon>
        <taxon>BOP clade</taxon>
        <taxon>Oryzoideae</taxon>
        <taxon>Oryzeae</taxon>
        <taxon>Oryzinae</taxon>
        <taxon>Oryza</taxon>
        <taxon>Oryza meyeriana</taxon>
    </lineage>
</organism>